<sequence length="103" mass="11468">MQFGVFVIVVALYISHQVDAFEFDFVGKSSNNFADGTNDYVRSVGARRDLSMSGGSVSGVSAIERPSAPRRLIQPPPLKRSVNDEQINNVYRWLAYNVPVPDY</sequence>
<name>A0AC34R2W0_9BILA</name>
<reference evidence="2" key="1">
    <citation type="submission" date="2022-11" db="UniProtKB">
        <authorList>
            <consortium name="WormBaseParasite"/>
        </authorList>
    </citation>
    <scope>IDENTIFICATION</scope>
</reference>
<organism evidence="1 2">
    <name type="scientific">Panagrolaimus sp. JU765</name>
    <dbReference type="NCBI Taxonomy" id="591449"/>
    <lineage>
        <taxon>Eukaryota</taxon>
        <taxon>Metazoa</taxon>
        <taxon>Ecdysozoa</taxon>
        <taxon>Nematoda</taxon>
        <taxon>Chromadorea</taxon>
        <taxon>Rhabditida</taxon>
        <taxon>Tylenchina</taxon>
        <taxon>Panagrolaimomorpha</taxon>
        <taxon>Panagrolaimoidea</taxon>
        <taxon>Panagrolaimidae</taxon>
        <taxon>Panagrolaimus</taxon>
    </lineage>
</organism>
<dbReference type="Proteomes" id="UP000887576">
    <property type="component" value="Unplaced"/>
</dbReference>
<proteinExistence type="predicted"/>
<protein>
    <submittedName>
        <fullName evidence="2">Uncharacterized protein</fullName>
    </submittedName>
</protein>
<evidence type="ECO:0000313" key="1">
    <source>
        <dbReference type="Proteomes" id="UP000887576"/>
    </source>
</evidence>
<accession>A0AC34R2W0</accession>
<dbReference type="WBParaSite" id="JU765_v2.g2872.t1">
    <property type="protein sequence ID" value="JU765_v2.g2872.t1"/>
    <property type="gene ID" value="JU765_v2.g2872"/>
</dbReference>
<evidence type="ECO:0000313" key="2">
    <source>
        <dbReference type="WBParaSite" id="JU765_v2.g2872.t1"/>
    </source>
</evidence>